<sequence length="203" mass="22919">MTVHASKTDLRKRMEAIRSSIPAEERAAMSRSACRAAIRMLERMRAEAGDRPFTLFSYVPFRTEADVTPVMRWCWECGGRVVVPKTIRDRKWMSLHLIQSLDDLEAGAWGIREPSMSAPALERLSELDAMLVPGLAFDAKGGRLGYGGGYYDAFVRRCRAAGEREPFKLAVAFDAQIVPDVPMDDHDFRIDAVVTDRRQFTSF</sequence>
<keyword evidence="5" id="KW-0479">Metal-binding</keyword>
<dbReference type="Gene3D" id="3.40.50.10420">
    <property type="entry name" value="NagB/RpiA/CoA transferase-like"/>
    <property type="match status" value="1"/>
</dbReference>
<dbReference type="InterPro" id="IPR037171">
    <property type="entry name" value="NagB/RpiA_transferase-like"/>
</dbReference>
<keyword evidence="5" id="KW-0460">Magnesium</keyword>
<evidence type="ECO:0000256" key="1">
    <source>
        <dbReference type="ARBA" id="ARBA00010638"/>
    </source>
</evidence>
<evidence type="ECO:0000256" key="3">
    <source>
        <dbReference type="ARBA" id="ARBA00022840"/>
    </source>
</evidence>
<evidence type="ECO:0000313" key="7">
    <source>
        <dbReference type="Proteomes" id="UP000247476"/>
    </source>
</evidence>
<dbReference type="OrthoDB" id="9801938at2"/>
<comment type="similarity">
    <text evidence="1 5">Belongs to the 5-formyltetrahydrofolate cyclo-ligase family.</text>
</comment>
<feature type="binding site" evidence="4">
    <location>
        <position position="59"/>
    </location>
    <ligand>
        <name>substrate</name>
    </ligand>
</feature>
<dbReference type="InterPro" id="IPR002698">
    <property type="entry name" value="FTHF_cligase"/>
</dbReference>
<proteinExistence type="inferred from homology"/>
<dbReference type="PIRSF" id="PIRSF006806">
    <property type="entry name" value="FTHF_cligase"/>
    <property type="match status" value="1"/>
</dbReference>
<evidence type="ECO:0000256" key="4">
    <source>
        <dbReference type="PIRSR" id="PIRSR006806-1"/>
    </source>
</evidence>
<keyword evidence="7" id="KW-1185">Reference proteome</keyword>
<dbReference type="InterPro" id="IPR024185">
    <property type="entry name" value="FTHF_cligase-like_sf"/>
</dbReference>
<gene>
    <name evidence="6" type="ORF">DLM86_18095</name>
</gene>
<name>A0A2V5K1B9_9BACL</name>
<dbReference type="GO" id="GO:0035999">
    <property type="term" value="P:tetrahydrofolate interconversion"/>
    <property type="evidence" value="ECO:0007669"/>
    <property type="project" value="TreeGrafter"/>
</dbReference>
<keyword evidence="6" id="KW-0436">Ligase</keyword>
<feature type="binding site" evidence="4">
    <location>
        <begin position="7"/>
        <end position="11"/>
    </location>
    <ligand>
        <name>ATP</name>
        <dbReference type="ChEBI" id="CHEBI:30616"/>
    </ligand>
</feature>
<comment type="catalytic activity">
    <reaction evidence="5">
        <text>(6S)-5-formyl-5,6,7,8-tetrahydrofolate + ATP = (6R)-5,10-methenyltetrahydrofolate + ADP + phosphate</text>
        <dbReference type="Rhea" id="RHEA:10488"/>
        <dbReference type="ChEBI" id="CHEBI:30616"/>
        <dbReference type="ChEBI" id="CHEBI:43474"/>
        <dbReference type="ChEBI" id="CHEBI:57455"/>
        <dbReference type="ChEBI" id="CHEBI:57457"/>
        <dbReference type="ChEBI" id="CHEBI:456216"/>
        <dbReference type="EC" id="6.3.3.2"/>
    </reaction>
</comment>
<dbReference type="AlphaFoldDB" id="A0A2V5K1B9"/>
<keyword evidence="3 4" id="KW-0067">ATP-binding</keyword>
<dbReference type="Pfam" id="PF01812">
    <property type="entry name" value="5-FTHF_cyc-lig"/>
    <property type="match status" value="1"/>
</dbReference>
<dbReference type="NCBIfam" id="TIGR02727">
    <property type="entry name" value="MTHFS_bact"/>
    <property type="match status" value="1"/>
</dbReference>
<dbReference type="GO" id="GO:0046872">
    <property type="term" value="F:metal ion binding"/>
    <property type="evidence" value="ECO:0007669"/>
    <property type="project" value="UniProtKB-KW"/>
</dbReference>
<dbReference type="EMBL" id="QJVJ01000008">
    <property type="protein sequence ID" value="PYI52918.1"/>
    <property type="molecule type" value="Genomic_DNA"/>
</dbReference>
<dbReference type="PANTHER" id="PTHR23407:SF1">
    <property type="entry name" value="5-FORMYLTETRAHYDROFOLATE CYCLO-LIGASE"/>
    <property type="match status" value="1"/>
</dbReference>
<comment type="cofactor">
    <cofactor evidence="5">
        <name>Mg(2+)</name>
        <dbReference type="ChEBI" id="CHEBI:18420"/>
    </cofactor>
</comment>
<dbReference type="EC" id="6.3.3.2" evidence="5"/>
<evidence type="ECO:0000256" key="2">
    <source>
        <dbReference type="ARBA" id="ARBA00022741"/>
    </source>
</evidence>
<protein>
    <recommendedName>
        <fullName evidence="5">5-formyltetrahydrofolate cyclo-ligase</fullName>
        <ecNumber evidence="5">6.3.3.2</ecNumber>
    </recommendedName>
</protein>
<keyword evidence="2 4" id="KW-0547">Nucleotide-binding</keyword>
<dbReference type="SUPFAM" id="SSF100950">
    <property type="entry name" value="NagB/RpiA/CoA transferase-like"/>
    <property type="match status" value="1"/>
</dbReference>
<evidence type="ECO:0000313" key="6">
    <source>
        <dbReference type="EMBL" id="PYI52918.1"/>
    </source>
</evidence>
<organism evidence="6 7">
    <name type="scientific">Paenibacillus flagellatus</name>
    <dbReference type="NCBI Taxonomy" id="2211139"/>
    <lineage>
        <taxon>Bacteria</taxon>
        <taxon>Bacillati</taxon>
        <taxon>Bacillota</taxon>
        <taxon>Bacilli</taxon>
        <taxon>Bacillales</taxon>
        <taxon>Paenibacillaceae</taxon>
        <taxon>Paenibacillus</taxon>
    </lineage>
</organism>
<dbReference type="GO" id="GO:0005524">
    <property type="term" value="F:ATP binding"/>
    <property type="evidence" value="ECO:0007669"/>
    <property type="project" value="UniProtKB-KW"/>
</dbReference>
<dbReference type="GO" id="GO:0009396">
    <property type="term" value="P:folic acid-containing compound biosynthetic process"/>
    <property type="evidence" value="ECO:0007669"/>
    <property type="project" value="TreeGrafter"/>
</dbReference>
<dbReference type="GO" id="GO:0030272">
    <property type="term" value="F:5-formyltetrahydrofolate cyclo-ligase activity"/>
    <property type="evidence" value="ECO:0007669"/>
    <property type="project" value="UniProtKB-EC"/>
</dbReference>
<evidence type="ECO:0000256" key="5">
    <source>
        <dbReference type="RuleBase" id="RU361279"/>
    </source>
</evidence>
<dbReference type="RefSeq" id="WP_110841467.1">
    <property type="nucleotide sequence ID" value="NZ_QJVJ01000008.1"/>
</dbReference>
<feature type="binding site" evidence="4">
    <location>
        <begin position="143"/>
        <end position="151"/>
    </location>
    <ligand>
        <name>ATP</name>
        <dbReference type="ChEBI" id="CHEBI:30616"/>
    </ligand>
</feature>
<comment type="caution">
    <text evidence="6">The sequence shown here is derived from an EMBL/GenBank/DDBJ whole genome shotgun (WGS) entry which is preliminary data.</text>
</comment>
<accession>A0A2V5K1B9</accession>
<dbReference type="PANTHER" id="PTHR23407">
    <property type="entry name" value="ATPASE INHIBITOR/5-FORMYLTETRAHYDROFOLATE CYCLO-LIGASE"/>
    <property type="match status" value="1"/>
</dbReference>
<dbReference type="Proteomes" id="UP000247476">
    <property type="component" value="Unassembled WGS sequence"/>
</dbReference>
<feature type="binding site" evidence="4">
    <location>
        <position position="64"/>
    </location>
    <ligand>
        <name>substrate</name>
    </ligand>
</feature>
<reference evidence="6 7" key="1">
    <citation type="submission" date="2018-05" db="EMBL/GenBank/DDBJ databases">
        <title>Paenibacillus flagellatus sp. nov., isolated from selenium mineral soil.</title>
        <authorList>
            <person name="Dai X."/>
        </authorList>
    </citation>
    <scope>NUCLEOTIDE SEQUENCE [LARGE SCALE GENOMIC DNA]</scope>
    <source>
        <strain evidence="6 7">DXL2</strain>
    </source>
</reference>